<dbReference type="InterPro" id="IPR045170">
    <property type="entry name" value="MTOX"/>
</dbReference>
<dbReference type="Gene3D" id="3.30.9.10">
    <property type="entry name" value="D-Amino Acid Oxidase, subunit A, domain 2"/>
    <property type="match status" value="1"/>
</dbReference>
<organism evidence="8 9">
    <name type="scientific">Saxophila tyrrhenica</name>
    <dbReference type="NCBI Taxonomy" id="1690608"/>
    <lineage>
        <taxon>Eukaryota</taxon>
        <taxon>Fungi</taxon>
        <taxon>Dikarya</taxon>
        <taxon>Ascomycota</taxon>
        <taxon>Pezizomycotina</taxon>
        <taxon>Dothideomycetes</taxon>
        <taxon>Dothideomycetidae</taxon>
        <taxon>Mycosphaerellales</taxon>
        <taxon>Extremaceae</taxon>
        <taxon>Saxophila</taxon>
    </lineage>
</organism>
<evidence type="ECO:0000259" key="7">
    <source>
        <dbReference type="Pfam" id="PF01266"/>
    </source>
</evidence>
<comment type="similarity">
    <text evidence="2">Belongs to the MSOX/MTOX family.</text>
</comment>
<dbReference type="GO" id="GO:0051698">
    <property type="term" value="F:saccharopine oxidase activity"/>
    <property type="evidence" value="ECO:0007669"/>
    <property type="project" value="TreeGrafter"/>
</dbReference>
<keyword evidence="9" id="KW-1185">Reference proteome</keyword>
<dbReference type="SUPFAM" id="SSF51905">
    <property type="entry name" value="FAD/NAD(P)-binding domain"/>
    <property type="match status" value="1"/>
</dbReference>
<evidence type="ECO:0000256" key="6">
    <source>
        <dbReference type="SAM" id="MobiDB-lite"/>
    </source>
</evidence>
<accession>A0AAV9PML7</accession>
<keyword evidence="4" id="KW-0274">FAD</keyword>
<dbReference type="GO" id="GO:0008115">
    <property type="term" value="F:sarcosine oxidase activity"/>
    <property type="evidence" value="ECO:0007669"/>
    <property type="project" value="TreeGrafter"/>
</dbReference>
<evidence type="ECO:0000256" key="3">
    <source>
        <dbReference type="ARBA" id="ARBA00022630"/>
    </source>
</evidence>
<evidence type="ECO:0000256" key="5">
    <source>
        <dbReference type="ARBA" id="ARBA00023002"/>
    </source>
</evidence>
<evidence type="ECO:0000313" key="9">
    <source>
        <dbReference type="Proteomes" id="UP001337655"/>
    </source>
</evidence>
<keyword evidence="3" id="KW-0285">Flavoprotein</keyword>
<dbReference type="GeneID" id="89921642"/>
<dbReference type="RefSeq" id="XP_064663792.1">
    <property type="nucleotide sequence ID" value="XM_064797558.1"/>
</dbReference>
<evidence type="ECO:0000256" key="1">
    <source>
        <dbReference type="ARBA" id="ARBA00001974"/>
    </source>
</evidence>
<dbReference type="GO" id="GO:0050660">
    <property type="term" value="F:flavin adenine dinucleotide binding"/>
    <property type="evidence" value="ECO:0007669"/>
    <property type="project" value="InterPro"/>
</dbReference>
<dbReference type="Pfam" id="PF01266">
    <property type="entry name" value="DAO"/>
    <property type="match status" value="1"/>
</dbReference>
<keyword evidence="5" id="KW-0560">Oxidoreductase</keyword>
<gene>
    <name evidence="8" type="ORF">LTR77_000291</name>
</gene>
<reference evidence="8 9" key="1">
    <citation type="submission" date="2023-08" db="EMBL/GenBank/DDBJ databases">
        <title>Black Yeasts Isolated from many extreme environments.</title>
        <authorList>
            <person name="Coleine C."/>
            <person name="Stajich J.E."/>
            <person name="Selbmann L."/>
        </authorList>
    </citation>
    <scope>NUCLEOTIDE SEQUENCE [LARGE SCALE GENOMIC DNA]</scope>
    <source>
        <strain evidence="8 9">CCFEE 5935</strain>
    </source>
</reference>
<proteinExistence type="inferred from homology"/>
<feature type="region of interest" description="Disordered" evidence="6">
    <location>
        <begin position="399"/>
        <end position="441"/>
    </location>
</feature>
<comment type="cofactor">
    <cofactor evidence="1">
        <name>FAD</name>
        <dbReference type="ChEBI" id="CHEBI:57692"/>
    </cofactor>
</comment>
<evidence type="ECO:0000313" key="8">
    <source>
        <dbReference type="EMBL" id="KAK5175154.1"/>
    </source>
</evidence>
<dbReference type="AlphaFoldDB" id="A0AAV9PML7"/>
<sequence length="441" mass="48999">MPESSTEPTVLIVGAGIFGTSTAYHLAKSYNDPSRITVIDRTPSPPEPAASHDINKIIRADYSSPFYCELAYEALHAWANWPELKSYYHQTGWINFGEEGSDLPERIRKVFKDRGHDPTKDVPLEEIDKHWKGVLKGTDLKGFRDAYWNPEAGWCDASAATASMMKAAQNHGVSYAVGCVDEVCLGDGRVAGVRTTSGEEYSADRIVLATGAWTSEMLSPVEDKLGVADDDRVERQAQAAGVAVAHYKMSADEMDQLSDMPVVVYGEEGEVIPPPASNQLLKYTNSNTFFNTIVTESGHKISVPPKQDQHIVSDRLKRETRAAMSSRVMPTFTEGKQEDYWRLCWDAFTPTQDWLLTKHPHSKLSNLYLAIGGSFHSYKFLPIAGKYMVNVLNGQGNGDEKDDAWQWKKENVGRRGAHEKTKPKRELRDLDDGDAAGPAKL</sequence>
<dbReference type="PANTHER" id="PTHR10961">
    <property type="entry name" value="PEROXISOMAL SARCOSINE OXIDASE"/>
    <property type="match status" value="1"/>
</dbReference>
<feature type="domain" description="FAD dependent oxidoreductase" evidence="7">
    <location>
        <begin position="10"/>
        <end position="389"/>
    </location>
</feature>
<evidence type="ECO:0000256" key="4">
    <source>
        <dbReference type="ARBA" id="ARBA00022827"/>
    </source>
</evidence>
<dbReference type="InterPro" id="IPR036188">
    <property type="entry name" value="FAD/NAD-bd_sf"/>
</dbReference>
<name>A0AAV9PML7_9PEZI</name>
<dbReference type="Proteomes" id="UP001337655">
    <property type="component" value="Unassembled WGS sequence"/>
</dbReference>
<comment type="caution">
    <text evidence="8">The sequence shown here is derived from an EMBL/GenBank/DDBJ whole genome shotgun (WGS) entry which is preliminary data.</text>
</comment>
<dbReference type="EMBL" id="JAVRRT010000001">
    <property type="protein sequence ID" value="KAK5175154.1"/>
    <property type="molecule type" value="Genomic_DNA"/>
</dbReference>
<evidence type="ECO:0000256" key="2">
    <source>
        <dbReference type="ARBA" id="ARBA00010989"/>
    </source>
</evidence>
<dbReference type="PANTHER" id="PTHR10961:SF37">
    <property type="entry name" value="FAD DEPENDENT OXIDOREDUCTASE DOMAIN-CONTAINING PROTEIN"/>
    <property type="match status" value="1"/>
</dbReference>
<dbReference type="Gene3D" id="3.50.50.60">
    <property type="entry name" value="FAD/NAD(P)-binding domain"/>
    <property type="match status" value="1"/>
</dbReference>
<dbReference type="InterPro" id="IPR006076">
    <property type="entry name" value="FAD-dep_OxRdtase"/>
</dbReference>
<protein>
    <recommendedName>
        <fullName evidence="7">FAD dependent oxidoreductase domain-containing protein</fullName>
    </recommendedName>
</protein>
<feature type="compositionally biased region" description="Basic and acidic residues" evidence="6">
    <location>
        <begin position="403"/>
        <end position="430"/>
    </location>
</feature>